<dbReference type="AlphaFoldDB" id="A0A5J9UMH4"/>
<dbReference type="Gramene" id="TVU25009">
    <property type="protein sequence ID" value="TVU25009"/>
    <property type="gene ID" value="EJB05_27483"/>
</dbReference>
<name>A0A5J9UMH4_9POAL</name>
<evidence type="ECO:0000313" key="3">
    <source>
        <dbReference type="Proteomes" id="UP000324897"/>
    </source>
</evidence>
<proteinExistence type="predicted"/>
<dbReference type="EMBL" id="RWGY01000013">
    <property type="protein sequence ID" value="TVU25009.1"/>
    <property type="molecule type" value="Genomic_DNA"/>
</dbReference>
<feature type="compositionally biased region" description="Polar residues" evidence="1">
    <location>
        <begin position="78"/>
        <end position="87"/>
    </location>
</feature>
<organism evidence="2 3">
    <name type="scientific">Eragrostis curvula</name>
    <name type="common">weeping love grass</name>
    <dbReference type="NCBI Taxonomy" id="38414"/>
    <lineage>
        <taxon>Eukaryota</taxon>
        <taxon>Viridiplantae</taxon>
        <taxon>Streptophyta</taxon>
        <taxon>Embryophyta</taxon>
        <taxon>Tracheophyta</taxon>
        <taxon>Spermatophyta</taxon>
        <taxon>Magnoliopsida</taxon>
        <taxon>Liliopsida</taxon>
        <taxon>Poales</taxon>
        <taxon>Poaceae</taxon>
        <taxon>PACMAD clade</taxon>
        <taxon>Chloridoideae</taxon>
        <taxon>Eragrostideae</taxon>
        <taxon>Eragrostidinae</taxon>
        <taxon>Eragrostis</taxon>
    </lineage>
</organism>
<keyword evidence="3" id="KW-1185">Reference proteome</keyword>
<accession>A0A5J9UMH4</accession>
<dbReference type="Proteomes" id="UP000324897">
    <property type="component" value="Chromosome 2"/>
</dbReference>
<protein>
    <submittedName>
        <fullName evidence="2">Uncharacterized protein</fullName>
    </submittedName>
</protein>
<feature type="region of interest" description="Disordered" evidence="1">
    <location>
        <begin position="68"/>
        <end position="87"/>
    </location>
</feature>
<gene>
    <name evidence="2" type="ORF">EJB05_27483</name>
</gene>
<sequence>MQEPKQYSSTTVLGEVVDACHLQIFGTQQLPRHLPCRLPSLKRRNMHMANKIKEENLHAAARVLQASQPHRRYGAKQHSASECNMVI</sequence>
<evidence type="ECO:0000313" key="2">
    <source>
        <dbReference type="EMBL" id="TVU25009.1"/>
    </source>
</evidence>
<evidence type="ECO:0000256" key="1">
    <source>
        <dbReference type="SAM" id="MobiDB-lite"/>
    </source>
</evidence>
<reference evidence="2 3" key="1">
    <citation type="journal article" date="2019" name="Sci. Rep.">
        <title>A high-quality genome of Eragrostis curvula grass provides insights into Poaceae evolution and supports new strategies to enhance forage quality.</title>
        <authorList>
            <person name="Carballo J."/>
            <person name="Santos B.A.C.M."/>
            <person name="Zappacosta D."/>
            <person name="Garbus I."/>
            <person name="Selva J.P."/>
            <person name="Gallo C.A."/>
            <person name="Diaz A."/>
            <person name="Albertini E."/>
            <person name="Caccamo M."/>
            <person name="Echenique V."/>
        </authorList>
    </citation>
    <scope>NUCLEOTIDE SEQUENCE [LARGE SCALE GENOMIC DNA]</scope>
    <source>
        <strain evidence="3">cv. Victoria</strain>
        <tissue evidence="2">Leaf</tissue>
    </source>
</reference>
<comment type="caution">
    <text evidence="2">The sequence shown here is derived from an EMBL/GenBank/DDBJ whole genome shotgun (WGS) entry which is preliminary data.</text>
</comment>